<protein>
    <submittedName>
        <fullName evidence="2">Uncharacterized protein</fullName>
    </submittedName>
</protein>
<dbReference type="WBParaSite" id="RSKR_0000700800.1">
    <property type="protein sequence ID" value="RSKR_0000700800.1"/>
    <property type="gene ID" value="RSKR_0000700800"/>
</dbReference>
<name>A0AC35U2L5_9BILA</name>
<organism evidence="1 2">
    <name type="scientific">Rhabditophanes sp. KR3021</name>
    <dbReference type="NCBI Taxonomy" id="114890"/>
    <lineage>
        <taxon>Eukaryota</taxon>
        <taxon>Metazoa</taxon>
        <taxon>Ecdysozoa</taxon>
        <taxon>Nematoda</taxon>
        <taxon>Chromadorea</taxon>
        <taxon>Rhabditida</taxon>
        <taxon>Tylenchina</taxon>
        <taxon>Panagrolaimomorpha</taxon>
        <taxon>Strongyloidoidea</taxon>
        <taxon>Alloionematidae</taxon>
        <taxon>Rhabditophanes</taxon>
    </lineage>
</organism>
<dbReference type="Proteomes" id="UP000095286">
    <property type="component" value="Unplaced"/>
</dbReference>
<proteinExistence type="predicted"/>
<accession>A0AC35U2L5</accession>
<reference evidence="2" key="1">
    <citation type="submission" date="2016-11" db="UniProtKB">
        <authorList>
            <consortium name="WormBaseParasite"/>
        </authorList>
    </citation>
    <scope>IDENTIFICATION</scope>
    <source>
        <strain evidence="2">KR3021</strain>
    </source>
</reference>
<evidence type="ECO:0000313" key="1">
    <source>
        <dbReference type="Proteomes" id="UP000095286"/>
    </source>
</evidence>
<sequence length="273" mass="31775">MSTEAELGNFDEIRARETITTNGLVTSKDQRNIFNSMKENKDKNDTKDKNDKVKHRYKRQLQFRDKIKAPHLKLEPLCCLDSCLIRGGCMTIIIFEAFYVAITSLIILYKIYKYKMIQNIFVKSSLALSYFAIMILYNLVCCFMIGIMLHGLINLNRRFLYIHWAFDKVSLLFHILLVFAISILIATNNFVDTWNFENYILIFCNCIQIPLQIWSISVVKTCVDYFTMLHVLINLAEQHIVKSGPTVKGNIPVLIPPTAMITKHMKPTHIYKY</sequence>
<evidence type="ECO:0000313" key="2">
    <source>
        <dbReference type="WBParaSite" id="RSKR_0000700800.1"/>
    </source>
</evidence>